<dbReference type="FunFam" id="3.40.605.10:FF:000001">
    <property type="entry name" value="Aldehyde dehydrogenase 1"/>
    <property type="match status" value="1"/>
</dbReference>
<dbReference type="Gene3D" id="3.40.309.10">
    <property type="entry name" value="Aldehyde Dehydrogenase, Chain A, domain 2"/>
    <property type="match status" value="1"/>
</dbReference>
<reference evidence="12" key="2">
    <citation type="submission" date="2017-10" db="EMBL/GenBank/DDBJ databases">
        <title>Staphylococcus edaphicus sp. nov., isolated in Antarctica, harbouring mecC gene and genomic islands essential in adaptation to extreme environment.</title>
        <authorList>
            <person name="Pantucek R."/>
            <person name="Sedlacek I."/>
            <person name="Indrakova A."/>
            <person name="Vrbovska V."/>
            <person name="Maslanova I."/>
            <person name="Kovarovic V."/>
            <person name="Svec P."/>
            <person name="Kralova S."/>
            <person name="Kristofova L."/>
            <person name="Keklakova J."/>
            <person name="Petras P."/>
            <person name="Doskar J."/>
        </authorList>
    </citation>
    <scope>NUCLEOTIDE SEQUENCE [LARGE SCALE GENOMIC DNA]</scope>
    <source>
        <strain evidence="12">CCM 5085</strain>
    </source>
</reference>
<evidence type="ECO:0000256" key="5">
    <source>
        <dbReference type="ARBA" id="ARBA00039869"/>
    </source>
</evidence>
<dbReference type="InterPro" id="IPR016160">
    <property type="entry name" value="Ald_DH_CS_CYS"/>
</dbReference>
<keyword evidence="3" id="KW-0520">NAD</keyword>
<dbReference type="PANTHER" id="PTHR43111:SF1">
    <property type="entry name" value="ALDEHYDE DEHYDROGENASE B-RELATED"/>
    <property type="match status" value="1"/>
</dbReference>
<dbReference type="FunFam" id="3.40.309.10:FF:000012">
    <property type="entry name" value="Betaine aldehyde dehydrogenase"/>
    <property type="match status" value="1"/>
</dbReference>
<dbReference type="InterPro" id="IPR016162">
    <property type="entry name" value="Ald_DH_N"/>
</dbReference>
<sequence length="506" mass="56269">MIYANPDEKDAKYKVKSQYENFIDGSWKAPQEGNYFDNISPVTGVNYTKVPRSTQKDVDLAVEAAKKAQVEWGKKSLAERSQLLLDIADRIEAHLENLAVIETFDNGKPVRETLSADLPLVVDHFRYFAGVIRAEEGGISQIDNDTVAYHYKEPLGVIGQIIPWNFPLLMATWKIAPAIVTGNAVVLKPAEQTPVSILHLIEIIEDILPKGLLNVVNGFGNETGEALATHKGINKVAFTGETTTGKIIMKNASDNIIPVTLELGGKSPNIFYKDIMDADDEFLDKAVEGLVMFALNQGEVCTCPSRALIHEDIYDEFIKLCIDKVNKIKLGNPLDDTTMVGAQTSEEQQEKIKKYLEIGKNEGAEVLVGGNVRQEDNNLENGYYIEPTIFKGDQKMRIFQEEIFGPVLSVATFKDNEIALEMANDTIYGLGAGIWTRNQNIAYRAGRGIQAGRVWVNNYHSYPAHAAFGGYKMSGIGRENHLMMLEHYQQTKNLLVSYDTKPTGLF</sequence>
<feature type="active site" evidence="7">
    <location>
        <position position="262"/>
    </location>
</feature>
<dbReference type="GO" id="GO:0004029">
    <property type="term" value="F:aldehyde dehydrogenase (NAD+) activity"/>
    <property type="evidence" value="ECO:0007669"/>
    <property type="project" value="UniProtKB-EC"/>
</dbReference>
<protein>
    <recommendedName>
        <fullName evidence="5">Putative aldehyde dehydrogenase AldA</fullName>
        <ecNumber evidence="4">1.2.1.3</ecNumber>
    </recommendedName>
</protein>
<dbReference type="PROSITE" id="PS00687">
    <property type="entry name" value="ALDEHYDE_DEHYDR_GLU"/>
    <property type="match status" value="1"/>
</dbReference>
<accession>A0A2C6U891</accession>
<dbReference type="PANTHER" id="PTHR43111">
    <property type="entry name" value="ALDEHYDE DEHYDROGENASE B-RELATED"/>
    <property type="match status" value="1"/>
</dbReference>
<evidence type="ECO:0000313" key="10">
    <source>
        <dbReference type="EMBL" id="PHK50022.1"/>
    </source>
</evidence>
<dbReference type="AlphaFoldDB" id="A0A2C6U891"/>
<comment type="similarity">
    <text evidence="1 8">Belongs to the aldehyde dehydrogenase family.</text>
</comment>
<reference evidence="11" key="4">
    <citation type="submission" date="2022-03" db="EMBL/GenBank/DDBJ databases">
        <title>Complete Genome Sequence of Staphylococcus edaphicus strain CCM 8731.</title>
        <authorList>
            <person name="Rimmer C.O."/>
            <person name="Thomas J.C."/>
        </authorList>
    </citation>
    <scope>NUCLEOTIDE SEQUENCE</scope>
    <source>
        <strain evidence="11">CCM 8731</strain>
    </source>
</reference>
<dbReference type="SUPFAM" id="SSF53720">
    <property type="entry name" value="ALDH-like"/>
    <property type="match status" value="1"/>
</dbReference>
<evidence type="ECO:0000256" key="1">
    <source>
        <dbReference type="ARBA" id="ARBA00009986"/>
    </source>
</evidence>
<proteinExistence type="inferred from homology"/>
<evidence type="ECO:0000256" key="4">
    <source>
        <dbReference type="ARBA" id="ARBA00024226"/>
    </source>
</evidence>
<name>A0A2C6U891_9STAP</name>
<reference evidence="10" key="3">
    <citation type="submission" date="2017-10" db="EMBL/GenBank/DDBJ databases">
        <authorList>
            <person name="Vrbovska V."/>
            <person name="Kovarovic V."/>
            <person name="Indrakova A."/>
        </authorList>
    </citation>
    <scope>NUCLEOTIDE SEQUENCE</scope>
    <source>
        <strain evidence="10">CCM 8730</strain>
    </source>
</reference>
<evidence type="ECO:0000313" key="11">
    <source>
        <dbReference type="EMBL" id="UQW81718.1"/>
    </source>
</evidence>
<gene>
    <name evidence="10" type="ORF">BTJ66_05815</name>
    <name evidence="11" type="ORF">MNY58_00980</name>
</gene>
<dbReference type="RefSeq" id="WP_099090031.1">
    <property type="nucleotide sequence ID" value="NZ_CP093217.1"/>
</dbReference>
<dbReference type="InterPro" id="IPR016161">
    <property type="entry name" value="Ald_DH/histidinol_DH"/>
</dbReference>
<comment type="catalytic activity">
    <reaction evidence="6">
        <text>an aldehyde + NAD(+) + H2O = a carboxylate + NADH + 2 H(+)</text>
        <dbReference type="Rhea" id="RHEA:16185"/>
        <dbReference type="ChEBI" id="CHEBI:15377"/>
        <dbReference type="ChEBI" id="CHEBI:15378"/>
        <dbReference type="ChEBI" id="CHEBI:17478"/>
        <dbReference type="ChEBI" id="CHEBI:29067"/>
        <dbReference type="ChEBI" id="CHEBI:57540"/>
        <dbReference type="ChEBI" id="CHEBI:57945"/>
        <dbReference type="EC" id="1.2.1.3"/>
    </reaction>
</comment>
<dbReference type="Proteomes" id="UP000223828">
    <property type="component" value="Unassembled WGS sequence"/>
</dbReference>
<dbReference type="OrthoDB" id="9762913at2"/>
<dbReference type="CDD" id="cd07559">
    <property type="entry name" value="ALDH_ACDHII_AcoD-like"/>
    <property type="match status" value="1"/>
</dbReference>
<evidence type="ECO:0000256" key="7">
    <source>
        <dbReference type="PROSITE-ProRule" id="PRU10007"/>
    </source>
</evidence>
<evidence type="ECO:0000256" key="8">
    <source>
        <dbReference type="RuleBase" id="RU003345"/>
    </source>
</evidence>
<reference evidence="10" key="1">
    <citation type="journal article" date="2017" name="Appl. Environ. Microbiol.">
        <title>Staphylococcus edaphicus sp. nov., isolated in Antarctica, harbours mecC gene and genomic islands with suspected role in adaptation to extreme environment.</title>
        <authorList>
            <person name="Pantucek R."/>
            <person name="Sedlacek I."/>
            <person name="Indrakova A."/>
            <person name="Vrbovska V."/>
            <person name="Maslanova I."/>
            <person name="Kovarovic V."/>
            <person name="Svec P."/>
            <person name="Kralova S."/>
            <person name="Kristofova L."/>
            <person name="Keklakova J."/>
            <person name="Petras P."/>
            <person name="Doskar J."/>
        </authorList>
    </citation>
    <scope>NUCLEOTIDE SEQUENCE</scope>
    <source>
        <strain evidence="10">CCM 8730</strain>
    </source>
</reference>
<evidence type="ECO:0000313" key="12">
    <source>
        <dbReference type="Proteomes" id="UP000223828"/>
    </source>
</evidence>
<dbReference type="PROSITE" id="PS00070">
    <property type="entry name" value="ALDEHYDE_DEHYDR_CYS"/>
    <property type="match status" value="1"/>
</dbReference>
<dbReference type="Proteomes" id="UP001056588">
    <property type="component" value="Chromosome"/>
</dbReference>
<evidence type="ECO:0000256" key="2">
    <source>
        <dbReference type="ARBA" id="ARBA00023002"/>
    </source>
</evidence>
<evidence type="ECO:0000256" key="6">
    <source>
        <dbReference type="ARBA" id="ARBA00049194"/>
    </source>
</evidence>
<feature type="domain" description="Aldehyde dehydrogenase" evidence="9">
    <location>
        <begin position="27"/>
        <end position="493"/>
    </location>
</feature>
<dbReference type="InterPro" id="IPR015590">
    <property type="entry name" value="Aldehyde_DH_dom"/>
</dbReference>
<evidence type="ECO:0000259" key="9">
    <source>
        <dbReference type="Pfam" id="PF00171"/>
    </source>
</evidence>
<keyword evidence="2 8" id="KW-0560">Oxidoreductase</keyword>
<dbReference type="Gene3D" id="3.40.605.10">
    <property type="entry name" value="Aldehyde Dehydrogenase, Chain A, domain 1"/>
    <property type="match status" value="1"/>
</dbReference>
<dbReference type="EMBL" id="MRZN01000006">
    <property type="protein sequence ID" value="PHK50022.1"/>
    <property type="molecule type" value="Genomic_DNA"/>
</dbReference>
<dbReference type="EMBL" id="CP093217">
    <property type="protein sequence ID" value="UQW81718.1"/>
    <property type="molecule type" value="Genomic_DNA"/>
</dbReference>
<organism evidence="10 12">
    <name type="scientific">Staphylococcus edaphicus</name>
    <dbReference type="NCBI Taxonomy" id="1955013"/>
    <lineage>
        <taxon>Bacteria</taxon>
        <taxon>Bacillati</taxon>
        <taxon>Bacillota</taxon>
        <taxon>Bacilli</taxon>
        <taxon>Bacillales</taxon>
        <taxon>Staphylococcaceae</taxon>
        <taxon>Staphylococcus</taxon>
    </lineage>
</organism>
<dbReference type="EC" id="1.2.1.3" evidence="4"/>
<evidence type="ECO:0000256" key="3">
    <source>
        <dbReference type="ARBA" id="ARBA00023027"/>
    </source>
</evidence>
<keyword evidence="13" id="KW-1185">Reference proteome</keyword>
<dbReference type="InterPro" id="IPR016163">
    <property type="entry name" value="Ald_DH_C"/>
</dbReference>
<dbReference type="Pfam" id="PF00171">
    <property type="entry name" value="Aldedh"/>
    <property type="match status" value="1"/>
</dbReference>
<evidence type="ECO:0000313" key="13">
    <source>
        <dbReference type="Proteomes" id="UP001056588"/>
    </source>
</evidence>
<dbReference type="InterPro" id="IPR029510">
    <property type="entry name" value="Ald_DH_CS_GLU"/>
</dbReference>